<keyword evidence="5" id="KW-1185">Reference proteome</keyword>
<proteinExistence type="predicted"/>
<evidence type="ECO:0000313" key="5">
    <source>
        <dbReference type="Proteomes" id="UP000243106"/>
    </source>
</evidence>
<dbReference type="AlphaFoldDB" id="A0A1I5X6V7"/>
<dbReference type="InterPro" id="IPR025232">
    <property type="entry name" value="DUF4174"/>
</dbReference>
<dbReference type="Proteomes" id="UP000243106">
    <property type="component" value="Unassembled WGS sequence"/>
</dbReference>
<gene>
    <name evidence="4" type="ORF">SAMN05421853_103183</name>
</gene>
<feature type="domain" description="DUF4174" evidence="3">
    <location>
        <begin position="40"/>
        <end position="141"/>
    </location>
</feature>
<sequence length="151" mass="17120">MTRIATATALALSLLASPLLAAEAGSDTDELIQSAEGRSLSEFEWLKRPLIVFADNPADPRYVEQMQYITDRTDALIDRDVVVLTDTDPALSTEIRRELRPRGFMLVLIAKDGTRVLRKPFPWSVRELSRSIDKLPVRQQEIRDRQGTLRD</sequence>
<feature type="chain" id="PRO_5017244876" description="DUF4174 domain-containing protein" evidence="2">
    <location>
        <begin position="22"/>
        <end position="151"/>
    </location>
</feature>
<evidence type="ECO:0000313" key="4">
    <source>
        <dbReference type="EMBL" id="SFQ27690.1"/>
    </source>
</evidence>
<dbReference type="Pfam" id="PF13778">
    <property type="entry name" value="DUF4174"/>
    <property type="match status" value="1"/>
</dbReference>
<name>A0A1I5X6V7_9RHOB</name>
<reference evidence="5" key="1">
    <citation type="submission" date="2016-10" db="EMBL/GenBank/DDBJ databases">
        <authorList>
            <person name="Varghese N."/>
            <person name="Submissions S."/>
        </authorList>
    </citation>
    <scope>NUCLEOTIDE SEQUENCE [LARGE SCALE GENOMIC DNA]</scope>
    <source>
        <strain evidence="5">JCM 10271</strain>
    </source>
</reference>
<evidence type="ECO:0000256" key="2">
    <source>
        <dbReference type="SAM" id="SignalP"/>
    </source>
</evidence>
<keyword evidence="1 2" id="KW-0732">Signal</keyword>
<organism evidence="4 5">
    <name type="scientific">Roseivivax halotolerans</name>
    <dbReference type="NCBI Taxonomy" id="93684"/>
    <lineage>
        <taxon>Bacteria</taxon>
        <taxon>Pseudomonadati</taxon>
        <taxon>Pseudomonadota</taxon>
        <taxon>Alphaproteobacteria</taxon>
        <taxon>Rhodobacterales</taxon>
        <taxon>Roseobacteraceae</taxon>
        <taxon>Roseivivax</taxon>
    </lineage>
</organism>
<feature type="signal peptide" evidence="2">
    <location>
        <begin position="1"/>
        <end position="21"/>
    </location>
</feature>
<dbReference type="EMBL" id="FOXV01000003">
    <property type="protein sequence ID" value="SFQ27690.1"/>
    <property type="molecule type" value="Genomic_DNA"/>
</dbReference>
<dbReference type="RefSeq" id="WP_093009899.1">
    <property type="nucleotide sequence ID" value="NZ_FOXV01000003.1"/>
</dbReference>
<protein>
    <recommendedName>
        <fullName evidence="3">DUF4174 domain-containing protein</fullName>
    </recommendedName>
</protein>
<dbReference type="STRING" id="93684.SAMN05421853_103183"/>
<evidence type="ECO:0000259" key="3">
    <source>
        <dbReference type="Pfam" id="PF13778"/>
    </source>
</evidence>
<evidence type="ECO:0000256" key="1">
    <source>
        <dbReference type="ARBA" id="ARBA00022729"/>
    </source>
</evidence>
<accession>A0A1I5X6V7</accession>